<protein>
    <submittedName>
        <fullName evidence="1">Uncharacterized protein</fullName>
    </submittedName>
</protein>
<dbReference type="RefSeq" id="WP_190349774.1">
    <property type="nucleotide sequence ID" value="NZ_JACJPY010000008.1"/>
</dbReference>
<evidence type="ECO:0000313" key="1">
    <source>
        <dbReference type="EMBL" id="MBD2149407.1"/>
    </source>
</evidence>
<dbReference type="EMBL" id="JACJPY010000008">
    <property type="protein sequence ID" value="MBD2149407.1"/>
    <property type="molecule type" value="Genomic_DNA"/>
</dbReference>
<dbReference type="Proteomes" id="UP000631421">
    <property type="component" value="Unassembled WGS sequence"/>
</dbReference>
<sequence length="54" mass="6433">MIGLDDHLTLHAIRPFCEQQGLSRYILEQFRQEATSTRYLGDKFEYLDRFPITV</sequence>
<evidence type="ECO:0000313" key="2">
    <source>
        <dbReference type="Proteomes" id="UP000631421"/>
    </source>
</evidence>
<organism evidence="1 2">
    <name type="scientific">Pseudanabaena cinerea FACHB-1277</name>
    <dbReference type="NCBI Taxonomy" id="2949581"/>
    <lineage>
        <taxon>Bacteria</taxon>
        <taxon>Bacillati</taxon>
        <taxon>Cyanobacteriota</taxon>
        <taxon>Cyanophyceae</taxon>
        <taxon>Pseudanabaenales</taxon>
        <taxon>Pseudanabaenaceae</taxon>
        <taxon>Pseudanabaena</taxon>
        <taxon>Pseudanabaena cinerea</taxon>
    </lineage>
</organism>
<name>A0A926Z5A5_9CYAN</name>
<keyword evidence="2" id="KW-1185">Reference proteome</keyword>
<comment type="caution">
    <text evidence="1">The sequence shown here is derived from an EMBL/GenBank/DDBJ whole genome shotgun (WGS) entry which is preliminary data.</text>
</comment>
<reference evidence="1" key="2">
    <citation type="submission" date="2020-08" db="EMBL/GenBank/DDBJ databases">
        <authorList>
            <person name="Chen M."/>
            <person name="Teng W."/>
            <person name="Zhao L."/>
            <person name="Hu C."/>
            <person name="Zhou Y."/>
            <person name="Han B."/>
            <person name="Song L."/>
            <person name="Shu W."/>
        </authorList>
    </citation>
    <scope>NUCLEOTIDE SEQUENCE</scope>
    <source>
        <strain evidence="1">FACHB-1277</strain>
    </source>
</reference>
<accession>A0A926Z5A5</accession>
<proteinExistence type="predicted"/>
<dbReference type="AlphaFoldDB" id="A0A926Z5A5"/>
<gene>
    <name evidence="1" type="ORF">H6F44_04595</name>
</gene>
<reference evidence="1" key="1">
    <citation type="journal article" date="2015" name="ISME J.">
        <title>Draft Genome Sequence of Streptomyces incarnatus NRRL8089, which Produces the Nucleoside Antibiotic Sinefungin.</title>
        <authorList>
            <person name="Oshima K."/>
            <person name="Hattori M."/>
            <person name="Shimizu H."/>
            <person name="Fukuda K."/>
            <person name="Nemoto M."/>
            <person name="Inagaki K."/>
            <person name="Tamura T."/>
        </authorList>
    </citation>
    <scope>NUCLEOTIDE SEQUENCE</scope>
    <source>
        <strain evidence="1">FACHB-1277</strain>
    </source>
</reference>